<name>A0AAN4US42_9RHOB</name>
<organism evidence="1 4">
    <name type="scientific">Allgaiera indica</name>
    <dbReference type="NCBI Taxonomy" id="765699"/>
    <lineage>
        <taxon>Bacteria</taxon>
        <taxon>Pseudomonadati</taxon>
        <taxon>Pseudomonadota</taxon>
        <taxon>Alphaproteobacteria</taxon>
        <taxon>Rhodobacterales</taxon>
        <taxon>Paracoccaceae</taxon>
        <taxon>Allgaiera</taxon>
    </lineage>
</organism>
<dbReference type="Proteomes" id="UP000634647">
    <property type="component" value="Unassembled WGS sequence"/>
</dbReference>
<evidence type="ECO:0000313" key="2">
    <source>
        <dbReference type="EMBL" id="SDX85460.1"/>
    </source>
</evidence>
<reference evidence="2 3" key="2">
    <citation type="submission" date="2016-10" db="EMBL/GenBank/DDBJ databases">
        <authorList>
            <person name="Varghese N."/>
            <person name="Submissions S."/>
        </authorList>
    </citation>
    <scope>NUCLEOTIDE SEQUENCE [LARGE SCALE GENOMIC DNA]</scope>
    <source>
        <strain evidence="2 3">DSM 24802</strain>
    </source>
</reference>
<protein>
    <recommendedName>
        <fullName evidence="5">Phosphoadenosine phosphosulfate reductase</fullName>
    </recommendedName>
</protein>
<gene>
    <name evidence="1" type="ORF">GCM10008024_22710</name>
    <name evidence="2" type="ORF">SAMN05444006_13414</name>
</gene>
<accession>A0AAN4US42</accession>
<evidence type="ECO:0000313" key="1">
    <source>
        <dbReference type="EMBL" id="GHE02589.1"/>
    </source>
</evidence>
<evidence type="ECO:0008006" key="5">
    <source>
        <dbReference type="Google" id="ProtNLM"/>
    </source>
</evidence>
<dbReference type="RefSeq" id="WP_035839991.1">
    <property type="nucleotide sequence ID" value="NZ_BNAB01000009.1"/>
</dbReference>
<reference evidence="1" key="3">
    <citation type="submission" date="2023-06" db="EMBL/GenBank/DDBJ databases">
        <authorList>
            <person name="Sun Q."/>
            <person name="Zhou Y."/>
        </authorList>
    </citation>
    <scope>NUCLEOTIDE SEQUENCE</scope>
    <source>
        <strain evidence="1">CGMCC 1.10859</strain>
    </source>
</reference>
<dbReference type="EMBL" id="BNAB01000009">
    <property type="protein sequence ID" value="GHE02589.1"/>
    <property type="molecule type" value="Genomic_DNA"/>
</dbReference>
<proteinExistence type="predicted"/>
<dbReference type="AlphaFoldDB" id="A0AAN4US42"/>
<dbReference type="SUPFAM" id="SSF53474">
    <property type="entry name" value="alpha/beta-Hydrolases"/>
    <property type="match status" value="1"/>
</dbReference>
<dbReference type="Proteomes" id="UP000199541">
    <property type="component" value="Unassembled WGS sequence"/>
</dbReference>
<keyword evidence="3" id="KW-1185">Reference proteome</keyword>
<comment type="caution">
    <text evidence="1">The sequence shown here is derived from an EMBL/GenBank/DDBJ whole genome shotgun (WGS) entry which is preliminary data.</text>
</comment>
<sequence>MTMEEVRAADAANAQTKAEWIAAIDEIGEEAGYFERLGERHFAFFTDAAPTLLVSFESLSVVRSADPGQMPLGHRIAAQHGWSQLSIIADGETWFRDPAVYGYFDRLVDDAFFEDFDRVVFFGAGMGGYGACAYSVAAPGATVVALNPVATVHPSVCGWDERLAEYRRLDFTSRYGYAPDMIDGAAAVFLAYDPRETPDAMHASLFRRPHVTPLACPYLGAEIAPAFAFMNILSPLIEAACEGRLTPALFHQFYRARRNYTPYLRTLLGVLERDDRTLLAALLCRAVSRGGSRPRFQQRLQALEERLAEDGMTLPPALG</sequence>
<evidence type="ECO:0000313" key="4">
    <source>
        <dbReference type="Proteomes" id="UP000634647"/>
    </source>
</evidence>
<dbReference type="EMBL" id="FNOB01000034">
    <property type="protein sequence ID" value="SDX85460.1"/>
    <property type="molecule type" value="Genomic_DNA"/>
</dbReference>
<dbReference type="InterPro" id="IPR029058">
    <property type="entry name" value="AB_hydrolase_fold"/>
</dbReference>
<evidence type="ECO:0000313" key="3">
    <source>
        <dbReference type="Proteomes" id="UP000199541"/>
    </source>
</evidence>
<reference evidence="1" key="1">
    <citation type="journal article" date="2014" name="Int. J. Syst. Evol. Microbiol.">
        <title>Complete genome sequence of Corynebacterium casei LMG S-19264T (=DSM 44701T), isolated from a smear-ripened cheese.</title>
        <authorList>
            <consortium name="US DOE Joint Genome Institute (JGI-PGF)"/>
            <person name="Walter F."/>
            <person name="Albersmeier A."/>
            <person name="Kalinowski J."/>
            <person name="Ruckert C."/>
        </authorList>
    </citation>
    <scope>NUCLEOTIDE SEQUENCE</scope>
    <source>
        <strain evidence="1">CGMCC 1.10859</strain>
    </source>
</reference>